<keyword evidence="4" id="KW-1185">Reference proteome</keyword>
<dbReference type="RefSeq" id="WP_005462238.1">
    <property type="nucleotide sequence ID" value="NZ_CM001484.1"/>
</dbReference>
<evidence type="ECO:0008006" key="5">
    <source>
        <dbReference type="Google" id="ProtNLM"/>
    </source>
</evidence>
<protein>
    <recommendedName>
        <fullName evidence="5">Secreted protein</fullName>
    </recommendedName>
</protein>
<feature type="compositionally biased region" description="Low complexity" evidence="1">
    <location>
        <begin position="218"/>
        <end position="229"/>
    </location>
</feature>
<reference evidence="4" key="2">
    <citation type="submission" date="2012-01" db="EMBL/GenBank/DDBJ databases">
        <title>Noncontiguous Finished sequence of chromosome of Saccharomonospora glauca K62.</title>
        <authorList>
            <consortium name="US DOE Joint Genome Institute"/>
            <person name="Lucas S."/>
            <person name="Han J."/>
            <person name="Lapidus A."/>
            <person name="Cheng J.-F."/>
            <person name="Goodwin L."/>
            <person name="Pitluck S."/>
            <person name="Peters L."/>
            <person name="Mikhailova N."/>
            <person name="Held B."/>
            <person name="Detter J.C."/>
            <person name="Han C."/>
            <person name="Tapia R."/>
            <person name="Land M."/>
            <person name="Hauser L."/>
            <person name="Kyrpides N."/>
            <person name="Ivanova N."/>
            <person name="Pagani I."/>
            <person name="Brambilla E.-M."/>
            <person name="Klenk H.-P."/>
            <person name="Woyke T."/>
        </authorList>
    </citation>
    <scope>NUCLEOTIDE SEQUENCE [LARGE SCALE GENOMIC DNA]</scope>
    <source>
        <strain evidence="4">K62</strain>
    </source>
</reference>
<proteinExistence type="predicted"/>
<reference evidence="3 4" key="1">
    <citation type="submission" date="2011-09" db="EMBL/GenBank/DDBJ databases">
        <authorList>
            <consortium name="US DOE Joint Genome Institute (JGI-PGF)"/>
            <person name="Lucas S."/>
            <person name="Han J."/>
            <person name="Lapidus A."/>
            <person name="Cheng J.-F."/>
            <person name="Goodwin L."/>
            <person name="Pitluck S."/>
            <person name="Peters L."/>
            <person name="Land M.L."/>
            <person name="Hauser L."/>
            <person name="Brambilla E."/>
            <person name="Klenk H.-P."/>
            <person name="Woyke T.J."/>
        </authorList>
    </citation>
    <scope>NUCLEOTIDE SEQUENCE [LARGE SCALE GENOMIC DNA]</scope>
    <source>
        <strain evidence="3 4">K62</strain>
    </source>
</reference>
<feature type="region of interest" description="Disordered" evidence="1">
    <location>
        <begin position="170"/>
        <end position="276"/>
    </location>
</feature>
<evidence type="ECO:0000256" key="1">
    <source>
        <dbReference type="SAM" id="MobiDB-lite"/>
    </source>
</evidence>
<accession>I1CZ28</accession>
<sequence length="509" mass="53561">MGRKGSRGGRLAAFGAAVLVGALGAPAASGGQSTGDTPSQRESAELLYHCETESGQRDVRARMALSLPETASGEIGVTLRATLGEQVVSELAADGVVEVTGVMSATVLVRKTDATDATDEPVLLSDLAVPTTPLPTDGPLPLTGTGAVRQLTTDGPGEYRVSADRFNLLLGWRPSEPDPGDGSDNGTRPDPGESDPDEETPSDTAPPPTTDAGGGAAPAGRQQSPPARAFDCVPAEGQDTTITTLVRTDDGTTEPVPDADGPRRPAGDRAGERVGTNAEQADIPEDCVDFADLNNAWCAYLGGYTNVNRMDAAMRIDPGIVNLALPIIGPCNDGSEWYWYCQTARAELRHNGKKQFPPTRNSFHAFDFMPNEATIELTQIGDMEIDVRSQVVSPYDGSVVAHATLSVRVYDVTVNGVELDVGPNCRTEEPITVELKADYPGDYSPATGGFLDGYSKIPPFSGCGVDSNLDPLITGLISGEGNYVKMTQGQICDIRTGQYCPPVPPELQR</sequence>
<feature type="region of interest" description="Disordered" evidence="1">
    <location>
        <begin position="128"/>
        <end position="147"/>
    </location>
</feature>
<dbReference type="eggNOG" id="ENOG5034CBK">
    <property type="taxonomic scope" value="Bacteria"/>
</dbReference>
<feature type="compositionally biased region" description="Basic and acidic residues" evidence="1">
    <location>
        <begin position="260"/>
        <end position="272"/>
    </location>
</feature>
<feature type="chain" id="PRO_5003639041" description="Secreted protein" evidence="2">
    <location>
        <begin position="28"/>
        <end position="509"/>
    </location>
</feature>
<dbReference type="HOGENOM" id="CLU_043036_0_0_11"/>
<dbReference type="STRING" id="928724.SacglDRAFT_01017"/>
<dbReference type="Proteomes" id="UP000005087">
    <property type="component" value="Chromosome"/>
</dbReference>
<dbReference type="OrthoDB" id="3821392at2"/>
<dbReference type="EMBL" id="CM001484">
    <property type="protein sequence ID" value="EIE97952.1"/>
    <property type="molecule type" value="Genomic_DNA"/>
</dbReference>
<evidence type="ECO:0000313" key="4">
    <source>
        <dbReference type="Proteomes" id="UP000005087"/>
    </source>
</evidence>
<keyword evidence="2" id="KW-0732">Signal</keyword>
<organism evidence="3 4">
    <name type="scientific">Saccharomonospora glauca K62</name>
    <dbReference type="NCBI Taxonomy" id="928724"/>
    <lineage>
        <taxon>Bacteria</taxon>
        <taxon>Bacillati</taxon>
        <taxon>Actinomycetota</taxon>
        <taxon>Actinomycetes</taxon>
        <taxon>Pseudonocardiales</taxon>
        <taxon>Pseudonocardiaceae</taxon>
        <taxon>Saccharomonospora</taxon>
    </lineage>
</organism>
<name>I1CZ28_9PSEU</name>
<feature type="signal peptide" evidence="2">
    <location>
        <begin position="1"/>
        <end position="27"/>
    </location>
</feature>
<dbReference type="AlphaFoldDB" id="I1CZ28"/>
<evidence type="ECO:0000313" key="3">
    <source>
        <dbReference type="EMBL" id="EIE97952.1"/>
    </source>
</evidence>
<gene>
    <name evidence="3" type="ORF">SacglDRAFT_01017</name>
</gene>
<feature type="compositionally biased region" description="Acidic residues" evidence="1">
    <location>
        <begin position="192"/>
        <end position="201"/>
    </location>
</feature>
<evidence type="ECO:0000256" key="2">
    <source>
        <dbReference type="SAM" id="SignalP"/>
    </source>
</evidence>